<keyword evidence="1" id="KW-0378">Hydrolase</keyword>
<dbReference type="GO" id="GO:0016787">
    <property type="term" value="F:hydrolase activity"/>
    <property type="evidence" value="ECO:0007669"/>
    <property type="project" value="UniProtKB-KW"/>
</dbReference>
<reference evidence="1" key="1">
    <citation type="submission" date="2019-08" db="EMBL/GenBank/DDBJ databases">
        <authorList>
            <person name="Kucharzyk K."/>
            <person name="Murdoch R.W."/>
            <person name="Higgins S."/>
            <person name="Loffler F."/>
        </authorList>
    </citation>
    <scope>NUCLEOTIDE SEQUENCE</scope>
</reference>
<accession>A0A645HII8</accession>
<dbReference type="AlphaFoldDB" id="A0A645HII8"/>
<dbReference type="Gene3D" id="3.40.50.1240">
    <property type="entry name" value="Phosphoglycerate mutase-like"/>
    <property type="match status" value="1"/>
</dbReference>
<name>A0A645HII8_9ZZZZ</name>
<dbReference type="EC" id="3.1.3.3" evidence="1"/>
<dbReference type="SUPFAM" id="SSF53254">
    <property type="entry name" value="Phosphoglycerate mutase-like"/>
    <property type="match status" value="1"/>
</dbReference>
<dbReference type="Pfam" id="PF00300">
    <property type="entry name" value="His_Phos_1"/>
    <property type="match status" value="1"/>
</dbReference>
<dbReference type="CDD" id="cd07067">
    <property type="entry name" value="HP_PGM_like"/>
    <property type="match status" value="1"/>
</dbReference>
<comment type="caution">
    <text evidence="1">The sequence shown here is derived from an EMBL/GenBank/DDBJ whole genome shotgun (WGS) entry which is preliminary data.</text>
</comment>
<evidence type="ECO:0000313" key="1">
    <source>
        <dbReference type="EMBL" id="MPN38828.1"/>
    </source>
</evidence>
<dbReference type="InterPro" id="IPR029033">
    <property type="entry name" value="His_PPase_superfam"/>
</dbReference>
<organism evidence="1">
    <name type="scientific">bioreactor metagenome</name>
    <dbReference type="NCBI Taxonomy" id="1076179"/>
    <lineage>
        <taxon>unclassified sequences</taxon>
        <taxon>metagenomes</taxon>
        <taxon>ecological metagenomes</taxon>
    </lineage>
</organism>
<dbReference type="InterPro" id="IPR013078">
    <property type="entry name" value="His_Pase_superF_clade-1"/>
</dbReference>
<gene>
    <name evidence="1" type="primary">pspA_31</name>
    <name evidence="1" type="ORF">SDC9_186353</name>
</gene>
<sequence>MDQLFTCPDEVTIPGGESFPQLRDRASKALDRIAANHKDQTIVVVAHGGTIRTIICAALNIHLNYVWNIRQDNTAVSMLDYYDNRIMVSLMNDTSHLNDK</sequence>
<protein>
    <submittedName>
        <fullName evidence="1">Phosphoserine phosphatase 1</fullName>
        <ecNumber evidence="1">3.1.3.3</ecNumber>
    </submittedName>
</protein>
<proteinExistence type="predicted"/>
<dbReference type="EMBL" id="VSSQ01094289">
    <property type="protein sequence ID" value="MPN38828.1"/>
    <property type="molecule type" value="Genomic_DNA"/>
</dbReference>